<dbReference type="RefSeq" id="WP_130185552.1">
    <property type="nucleotide sequence ID" value="NZ_CP035913.1"/>
</dbReference>
<dbReference type="InterPro" id="IPR013424">
    <property type="entry name" value="Ice-binding_C"/>
</dbReference>
<keyword evidence="4" id="KW-1185">Reference proteome</keyword>
<dbReference type="OrthoDB" id="8757375at2"/>
<dbReference type="KEGG" id="plue:EWM63_05025"/>
<feature type="domain" description="Ice-binding protein C-terminal" evidence="2">
    <location>
        <begin position="164"/>
        <end position="188"/>
    </location>
</feature>
<feature type="signal peptide" evidence="1">
    <location>
        <begin position="1"/>
        <end position="22"/>
    </location>
</feature>
<dbReference type="NCBIfam" id="NF038126">
    <property type="entry name" value="PEP_CTERM_FxDxF"/>
    <property type="match status" value="1"/>
</dbReference>
<evidence type="ECO:0000259" key="2">
    <source>
        <dbReference type="Pfam" id="PF07589"/>
    </source>
</evidence>
<keyword evidence="1" id="KW-0732">Signal</keyword>
<reference evidence="3 4" key="1">
    <citation type="submission" date="2019-02" db="EMBL/GenBank/DDBJ databases">
        <title>Draft Genome Sequences of Six Type Strains of the Genus Massilia.</title>
        <authorList>
            <person name="Miess H."/>
            <person name="Frediansyhah A."/>
            <person name="Gross H."/>
        </authorList>
    </citation>
    <scope>NUCLEOTIDE SEQUENCE [LARGE SCALE GENOMIC DNA]</scope>
    <source>
        <strain evidence="3 4">DSM 17473</strain>
    </source>
</reference>
<gene>
    <name evidence="3" type="ORF">EWM63_05025</name>
</gene>
<sequence length="197" mass="20251">MNNMLRNTIAAALLLAGFLQHAAAEIVTVTGDTIGGPTFIPPGSHGEEPSPSITAVAYRAFDVVTTVGPSPFNWENSFLTSCEFSCATFLYSGPFDPADSRTNLMTTADNATNFSSMQTFLEPGKHYTFVVTGYVDGDAGAFSITAGGPGGISITAGGPGSISPVPEPSAGLMLLGGLAGIGALARRRARRDQTVTA</sequence>
<evidence type="ECO:0000256" key="1">
    <source>
        <dbReference type="SAM" id="SignalP"/>
    </source>
</evidence>
<proteinExistence type="predicted"/>
<dbReference type="AlphaFoldDB" id="A0A4P6KUC9"/>
<dbReference type="Pfam" id="PF07589">
    <property type="entry name" value="PEP-CTERM"/>
    <property type="match status" value="1"/>
</dbReference>
<organism evidence="3 4">
    <name type="scientific">Pseudoduganella lutea</name>
    <dbReference type="NCBI Taxonomy" id="321985"/>
    <lineage>
        <taxon>Bacteria</taxon>
        <taxon>Pseudomonadati</taxon>
        <taxon>Pseudomonadota</taxon>
        <taxon>Betaproteobacteria</taxon>
        <taxon>Burkholderiales</taxon>
        <taxon>Oxalobacteraceae</taxon>
        <taxon>Telluria group</taxon>
        <taxon>Pseudoduganella</taxon>
    </lineage>
</organism>
<evidence type="ECO:0000313" key="4">
    <source>
        <dbReference type="Proteomes" id="UP000290637"/>
    </source>
</evidence>
<feature type="chain" id="PRO_5020477221" evidence="1">
    <location>
        <begin position="23"/>
        <end position="197"/>
    </location>
</feature>
<name>A0A4P6KUC9_9BURK</name>
<dbReference type="EMBL" id="CP035913">
    <property type="protein sequence ID" value="QBE62417.1"/>
    <property type="molecule type" value="Genomic_DNA"/>
</dbReference>
<evidence type="ECO:0000313" key="3">
    <source>
        <dbReference type="EMBL" id="QBE62417.1"/>
    </source>
</evidence>
<dbReference type="Proteomes" id="UP000290637">
    <property type="component" value="Chromosome"/>
</dbReference>
<accession>A0A4P6KUC9</accession>
<protein>
    <submittedName>
        <fullName evidence="3">PEP-CTERM sorting domain-containing protein</fullName>
    </submittedName>
</protein>
<dbReference type="NCBIfam" id="TIGR02595">
    <property type="entry name" value="PEP_CTERM"/>
    <property type="match status" value="1"/>
</dbReference>